<dbReference type="InParanoid" id="A0A6P8I3V3"/>
<proteinExistence type="predicted"/>
<dbReference type="GeneID" id="116295709"/>
<evidence type="ECO:0000313" key="2">
    <source>
        <dbReference type="Proteomes" id="UP000515163"/>
    </source>
</evidence>
<evidence type="ECO:0000259" key="1">
    <source>
        <dbReference type="Pfam" id="PF05057"/>
    </source>
</evidence>
<gene>
    <name evidence="3" type="primary">LOC116295709</name>
</gene>
<dbReference type="Proteomes" id="UP000515163">
    <property type="component" value="Unplaced"/>
</dbReference>
<protein>
    <submittedName>
        <fullName evidence="3">Protein FAM135A-like</fullName>
    </submittedName>
</protein>
<dbReference type="RefSeq" id="XP_031559475.1">
    <property type="nucleotide sequence ID" value="XM_031703615.1"/>
</dbReference>
<dbReference type="Pfam" id="PF05057">
    <property type="entry name" value="DUF676"/>
    <property type="match status" value="1"/>
</dbReference>
<dbReference type="PANTHER" id="PTHR12482">
    <property type="entry name" value="LIPASE ROG1-RELATED-RELATED"/>
    <property type="match status" value="1"/>
</dbReference>
<dbReference type="OrthoDB" id="273452at2759"/>
<keyword evidence="2" id="KW-1185">Reference proteome</keyword>
<organism evidence="2 3">
    <name type="scientific">Actinia tenebrosa</name>
    <name type="common">Australian red waratah sea anemone</name>
    <dbReference type="NCBI Taxonomy" id="6105"/>
    <lineage>
        <taxon>Eukaryota</taxon>
        <taxon>Metazoa</taxon>
        <taxon>Cnidaria</taxon>
        <taxon>Anthozoa</taxon>
        <taxon>Hexacorallia</taxon>
        <taxon>Actiniaria</taxon>
        <taxon>Actiniidae</taxon>
        <taxon>Actinia</taxon>
    </lineage>
</organism>
<dbReference type="AlphaFoldDB" id="A0A6P8I3V3"/>
<dbReference type="PANTHER" id="PTHR12482:SF5">
    <property type="entry name" value="DUF676 DOMAIN-CONTAINING PROTEIN"/>
    <property type="match status" value="1"/>
</dbReference>
<name>A0A6P8I3V3_ACTTE</name>
<sequence>MLFRFLTGLWLMQKWKKSEALTQLSLHDHEDLRQTCIYRLSQSKGLEYFKNVLLVSSVQDHYVPYHSARIEMCKAASKDTSEYGTIYREMISNLLTPLKNKKNTNFIRYSCYHALSSSANSFIGRAAHIAMLDSELFIEKLLLVSAQDYFK</sequence>
<reference evidence="3" key="1">
    <citation type="submission" date="2025-08" db="UniProtKB">
        <authorList>
            <consortium name="RefSeq"/>
        </authorList>
    </citation>
    <scope>IDENTIFICATION</scope>
    <source>
        <tissue evidence="3">Tentacle</tissue>
    </source>
</reference>
<feature type="domain" description="DUF676" evidence="1">
    <location>
        <begin position="5"/>
        <end position="74"/>
    </location>
</feature>
<dbReference type="InterPro" id="IPR044294">
    <property type="entry name" value="Lipase-like"/>
</dbReference>
<accession>A0A6P8I3V3</accession>
<dbReference type="KEGG" id="aten:116295709"/>
<dbReference type="InterPro" id="IPR007751">
    <property type="entry name" value="DUF676_lipase-like"/>
</dbReference>
<evidence type="ECO:0000313" key="3">
    <source>
        <dbReference type="RefSeq" id="XP_031559475.1"/>
    </source>
</evidence>